<dbReference type="AlphaFoldDB" id="A0A645I744"/>
<evidence type="ECO:0000313" key="1">
    <source>
        <dbReference type="EMBL" id="MPN47131.1"/>
    </source>
</evidence>
<dbReference type="PANTHER" id="PTHR32154">
    <property type="entry name" value="PYRUVATE-FLAVODOXIN OXIDOREDUCTASE-RELATED"/>
    <property type="match status" value="1"/>
</dbReference>
<sequence>MVGADSHEHDEIGHVYEDFDLRERMVQKRLRKIESMQKDIEEPLLIGPEDFRTLIIGWGSSFHIIEETLEFIGRSDTVLMHFQQIYPLPQNIGMKLEQAQKIIVIEGNKTGQFARLLTQHTGRMIDYVLPYYSGLQFSVEQLTRDLDSCLNGEVL</sequence>
<protein>
    <recommendedName>
        <fullName evidence="2">2-oxoglutarate synthase</fullName>
    </recommendedName>
</protein>
<dbReference type="InterPro" id="IPR050722">
    <property type="entry name" value="Pyruvate:ferred/Flavod_OxRd"/>
</dbReference>
<dbReference type="EMBL" id="VSSQ01108395">
    <property type="protein sequence ID" value="MPN47131.1"/>
    <property type="molecule type" value="Genomic_DNA"/>
</dbReference>
<dbReference type="InterPro" id="IPR009014">
    <property type="entry name" value="Transketo_C/PFOR_II"/>
</dbReference>
<gene>
    <name evidence="1" type="ORF">SDC9_194731</name>
</gene>
<reference evidence="1" key="1">
    <citation type="submission" date="2019-08" db="EMBL/GenBank/DDBJ databases">
        <authorList>
            <person name="Kucharzyk K."/>
            <person name="Murdoch R.W."/>
            <person name="Higgins S."/>
            <person name="Loffler F."/>
        </authorList>
    </citation>
    <scope>NUCLEOTIDE SEQUENCE</scope>
</reference>
<dbReference type="SUPFAM" id="SSF52922">
    <property type="entry name" value="TK C-terminal domain-like"/>
    <property type="match status" value="1"/>
</dbReference>
<organism evidence="1">
    <name type="scientific">bioreactor metagenome</name>
    <dbReference type="NCBI Taxonomy" id="1076179"/>
    <lineage>
        <taxon>unclassified sequences</taxon>
        <taxon>metagenomes</taxon>
        <taxon>ecological metagenomes</taxon>
    </lineage>
</organism>
<proteinExistence type="predicted"/>
<name>A0A645I744_9ZZZZ</name>
<accession>A0A645I744</accession>
<comment type="caution">
    <text evidence="1">The sequence shown here is derived from an EMBL/GenBank/DDBJ whole genome shotgun (WGS) entry which is preliminary data.</text>
</comment>
<dbReference type="Gene3D" id="3.40.50.920">
    <property type="match status" value="1"/>
</dbReference>
<dbReference type="GO" id="GO:0006979">
    <property type="term" value="P:response to oxidative stress"/>
    <property type="evidence" value="ECO:0007669"/>
    <property type="project" value="TreeGrafter"/>
</dbReference>
<dbReference type="PANTHER" id="PTHR32154:SF20">
    <property type="entry name" value="2-OXOGLUTARATE OXIDOREDUCTASE SUBUNIT KORA"/>
    <property type="match status" value="1"/>
</dbReference>
<evidence type="ECO:0008006" key="2">
    <source>
        <dbReference type="Google" id="ProtNLM"/>
    </source>
</evidence>